<keyword evidence="2 6" id="KW-0808">Transferase</keyword>
<comment type="similarity">
    <text evidence="6 7">Belongs to the class I-like SAM-binding methyltransferase superfamily. C5-methyltransferase family.</text>
</comment>
<keyword evidence="1 6" id="KW-0489">Methyltransferase</keyword>
<comment type="catalytic activity">
    <reaction evidence="5 8">
        <text>a 2'-deoxycytidine in DNA + S-adenosyl-L-methionine = a 5-methyl-2'-deoxycytidine in DNA + S-adenosyl-L-homocysteine + H(+)</text>
        <dbReference type="Rhea" id="RHEA:13681"/>
        <dbReference type="Rhea" id="RHEA-COMP:11369"/>
        <dbReference type="Rhea" id="RHEA-COMP:11370"/>
        <dbReference type="ChEBI" id="CHEBI:15378"/>
        <dbReference type="ChEBI" id="CHEBI:57856"/>
        <dbReference type="ChEBI" id="CHEBI:59789"/>
        <dbReference type="ChEBI" id="CHEBI:85452"/>
        <dbReference type="ChEBI" id="CHEBI:85454"/>
        <dbReference type="EC" id="2.1.1.37"/>
    </reaction>
</comment>
<evidence type="ECO:0000313" key="10">
    <source>
        <dbReference type="Proteomes" id="UP000266497"/>
    </source>
</evidence>
<proteinExistence type="inferred from homology"/>
<sequence length="447" mass="50690">MKSIDKTFSLFDFCKKKASKVQIYGEETLDDDGNIISFIDQAALITHYLQLKDSEISLPYVSKAESILGLWYEFIKGEKKICTKDLECARESSVLLQTYLFPDLFQAPFQAPENPKFTFIDLFAGIGGFRMAMQNLGGKCVFSSEWDEQAKKTYYANYGEVPFGDITKESTKSKIPADFDILCAGFPCQAFSLAGKKLGFEETRGTLFFDVAEILRRYQPKAFFLENVKGLVIHDKGRTFRTILNTLNEVGYVVPDPEIVNAMYFGVPQHRERIYIVGFRKDLGIKKDDFKYPEQKEVTKKWIDVREENPVPAKYYLSTQYISTLINHKARHESKGNGFGYDIIPDDGVAHAIVVGGMGRESNLVIDFRQTDLTPTTRIKGEVNKQGWRKMTPREWARLQGYPDTFKIVVADASAYKQFGNSVAVPAIQATAEQLLKPLKENGFIGK</sequence>
<dbReference type="PROSITE" id="PS00094">
    <property type="entry name" value="C5_MTASE_1"/>
    <property type="match status" value="1"/>
</dbReference>
<accession>A0A395UKJ5</accession>
<evidence type="ECO:0000256" key="8">
    <source>
        <dbReference type="RuleBase" id="RU000417"/>
    </source>
</evidence>
<dbReference type="Gene3D" id="3.40.50.150">
    <property type="entry name" value="Vaccinia Virus protein VP39"/>
    <property type="match status" value="1"/>
</dbReference>
<keyword evidence="3 6" id="KW-0949">S-adenosyl-L-methionine</keyword>
<dbReference type="PANTHER" id="PTHR46098:SF1">
    <property type="entry name" value="TRNA (CYTOSINE(38)-C(5))-METHYLTRANSFERASE"/>
    <property type="match status" value="1"/>
</dbReference>
<dbReference type="InterPro" id="IPR050750">
    <property type="entry name" value="C5-MTase"/>
</dbReference>
<dbReference type="PROSITE" id="PS51679">
    <property type="entry name" value="SAM_MT_C5"/>
    <property type="match status" value="1"/>
</dbReference>
<dbReference type="GO" id="GO:0009307">
    <property type="term" value="P:DNA restriction-modification system"/>
    <property type="evidence" value="ECO:0007669"/>
    <property type="project" value="UniProtKB-KW"/>
</dbReference>
<evidence type="ECO:0000256" key="3">
    <source>
        <dbReference type="ARBA" id="ARBA00022691"/>
    </source>
</evidence>
<reference evidence="9 10" key="1">
    <citation type="submission" date="2018-08" db="EMBL/GenBank/DDBJ databases">
        <title>A genome reference for cultivated species of the human gut microbiota.</title>
        <authorList>
            <person name="Zou Y."/>
            <person name="Xue W."/>
            <person name="Luo G."/>
        </authorList>
    </citation>
    <scope>NUCLEOTIDE SEQUENCE [LARGE SCALE GENOMIC DNA]</scope>
    <source>
        <strain evidence="9 10">AF25-30LB</strain>
    </source>
</reference>
<evidence type="ECO:0000256" key="4">
    <source>
        <dbReference type="ARBA" id="ARBA00022747"/>
    </source>
</evidence>
<dbReference type="GO" id="GO:0032259">
    <property type="term" value="P:methylation"/>
    <property type="evidence" value="ECO:0007669"/>
    <property type="project" value="UniProtKB-KW"/>
</dbReference>
<dbReference type="Gene3D" id="3.90.120.30">
    <property type="match status" value="1"/>
</dbReference>
<dbReference type="SUPFAM" id="SSF53335">
    <property type="entry name" value="S-adenosyl-L-methionine-dependent methyltransferases"/>
    <property type="match status" value="1"/>
</dbReference>
<dbReference type="EMBL" id="QRUD01000044">
    <property type="protein sequence ID" value="RGR37073.1"/>
    <property type="molecule type" value="Genomic_DNA"/>
</dbReference>
<evidence type="ECO:0000256" key="7">
    <source>
        <dbReference type="RuleBase" id="RU000416"/>
    </source>
</evidence>
<dbReference type="AlphaFoldDB" id="A0A395UKJ5"/>
<evidence type="ECO:0000256" key="1">
    <source>
        <dbReference type="ARBA" id="ARBA00022603"/>
    </source>
</evidence>
<feature type="active site" evidence="6">
    <location>
        <position position="188"/>
    </location>
</feature>
<gene>
    <name evidence="9" type="ORF">DWY53_14890</name>
</gene>
<evidence type="ECO:0000256" key="2">
    <source>
        <dbReference type="ARBA" id="ARBA00022679"/>
    </source>
</evidence>
<dbReference type="InterPro" id="IPR018117">
    <property type="entry name" value="C5_DNA_meth_AS"/>
</dbReference>
<dbReference type="NCBIfam" id="TIGR00675">
    <property type="entry name" value="dcm"/>
    <property type="match status" value="1"/>
</dbReference>
<dbReference type="CDD" id="cd00315">
    <property type="entry name" value="Cyt_C5_DNA_methylase"/>
    <property type="match status" value="1"/>
</dbReference>
<dbReference type="Proteomes" id="UP000266497">
    <property type="component" value="Unassembled WGS sequence"/>
</dbReference>
<name>A0A395UKJ5_PHOVU</name>
<dbReference type="GO" id="GO:0003886">
    <property type="term" value="F:DNA (cytosine-5-)-methyltransferase activity"/>
    <property type="evidence" value="ECO:0007669"/>
    <property type="project" value="UniProtKB-EC"/>
</dbReference>
<dbReference type="InterPro" id="IPR029063">
    <property type="entry name" value="SAM-dependent_MTases_sf"/>
</dbReference>
<evidence type="ECO:0000256" key="5">
    <source>
        <dbReference type="ARBA" id="ARBA00047422"/>
    </source>
</evidence>
<dbReference type="RefSeq" id="WP_117893271.1">
    <property type="nucleotide sequence ID" value="NZ_DAWDEE010000016.1"/>
</dbReference>
<protein>
    <recommendedName>
        <fullName evidence="8">Cytosine-specific methyltransferase</fullName>
        <ecNumber evidence="8">2.1.1.37</ecNumber>
    </recommendedName>
</protein>
<evidence type="ECO:0000313" key="9">
    <source>
        <dbReference type="EMBL" id="RGR37073.1"/>
    </source>
</evidence>
<comment type="caution">
    <text evidence="9">The sequence shown here is derived from an EMBL/GenBank/DDBJ whole genome shotgun (WGS) entry which is preliminary data.</text>
</comment>
<dbReference type="EC" id="2.1.1.37" evidence="8"/>
<keyword evidence="4" id="KW-0680">Restriction system</keyword>
<dbReference type="PANTHER" id="PTHR46098">
    <property type="entry name" value="TRNA (CYTOSINE(38)-C(5))-METHYLTRANSFERASE"/>
    <property type="match status" value="1"/>
</dbReference>
<dbReference type="Pfam" id="PF00145">
    <property type="entry name" value="DNA_methylase"/>
    <property type="match status" value="1"/>
</dbReference>
<dbReference type="PRINTS" id="PR00105">
    <property type="entry name" value="C5METTRFRASE"/>
</dbReference>
<dbReference type="InterPro" id="IPR001525">
    <property type="entry name" value="C5_MeTfrase"/>
</dbReference>
<organism evidence="9 10">
    <name type="scientific">Phocaeicola vulgatus</name>
    <name type="common">Bacteroides vulgatus</name>
    <dbReference type="NCBI Taxonomy" id="821"/>
    <lineage>
        <taxon>Bacteria</taxon>
        <taxon>Pseudomonadati</taxon>
        <taxon>Bacteroidota</taxon>
        <taxon>Bacteroidia</taxon>
        <taxon>Bacteroidales</taxon>
        <taxon>Bacteroidaceae</taxon>
        <taxon>Phocaeicola</taxon>
    </lineage>
</organism>
<evidence type="ECO:0000256" key="6">
    <source>
        <dbReference type="PROSITE-ProRule" id="PRU01016"/>
    </source>
</evidence>